<proteinExistence type="predicted"/>
<name>A0A558B0B4_9PSEU</name>
<reference evidence="2 3" key="1">
    <citation type="submission" date="2019-07" db="EMBL/GenBank/DDBJ databases">
        <authorList>
            <person name="Duangmal K."/>
            <person name="Teo W.F.A."/>
        </authorList>
    </citation>
    <scope>NUCLEOTIDE SEQUENCE [LARGE SCALE GENOMIC DNA]</scope>
    <source>
        <strain evidence="2 3">TBRC 6029</strain>
    </source>
</reference>
<evidence type="ECO:0000313" key="3">
    <source>
        <dbReference type="Proteomes" id="UP000320011"/>
    </source>
</evidence>
<feature type="compositionally biased region" description="Low complexity" evidence="1">
    <location>
        <begin position="192"/>
        <end position="202"/>
    </location>
</feature>
<dbReference type="EMBL" id="VJWX01000434">
    <property type="protein sequence ID" value="TVT29969.1"/>
    <property type="molecule type" value="Genomic_DNA"/>
</dbReference>
<dbReference type="Proteomes" id="UP000320011">
    <property type="component" value="Unassembled WGS sequence"/>
</dbReference>
<protein>
    <submittedName>
        <fullName evidence="2">Uncharacterized protein</fullName>
    </submittedName>
</protein>
<sequence>MDYYDESHTFEELKGLINQEADHHAPLLHALASVWSKGRDHLAAQAIGLRDVQDRLVKTGAWGDVAGGLFVSTLDHVREIANSWSFGGSPDPHKSVPGIGSSVTTDELTGSITNLADCIIDVRNAVNNLPASDTEEEKKKYTAFALSLLTVLYSDAALKLKNAVGLPLTNVPLARSLSSGPVDRGGTPPGPASNSPSPGGGD</sequence>
<feature type="non-terminal residue" evidence="2">
    <location>
        <position position="202"/>
    </location>
</feature>
<organism evidence="2 3">
    <name type="scientific">Amycolatopsis rhizosphaerae</name>
    <dbReference type="NCBI Taxonomy" id="2053003"/>
    <lineage>
        <taxon>Bacteria</taxon>
        <taxon>Bacillati</taxon>
        <taxon>Actinomycetota</taxon>
        <taxon>Actinomycetes</taxon>
        <taxon>Pseudonocardiales</taxon>
        <taxon>Pseudonocardiaceae</taxon>
        <taxon>Amycolatopsis</taxon>
    </lineage>
</organism>
<reference evidence="2 3" key="2">
    <citation type="submission" date="2019-08" db="EMBL/GenBank/DDBJ databases">
        <title>Amycolatopsis acidicola sp. nov., isolated from peat swamp forest soil.</title>
        <authorList>
            <person name="Srisuk N."/>
        </authorList>
    </citation>
    <scope>NUCLEOTIDE SEQUENCE [LARGE SCALE GENOMIC DNA]</scope>
    <source>
        <strain evidence="2 3">TBRC 6029</strain>
    </source>
</reference>
<dbReference type="AlphaFoldDB" id="A0A558B0B4"/>
<comment type="caution">
    <text evidence="2">The sequence shown here is derived from an EMBL/GenBank/DDBJ whole genome shotgun (WGS) entry which is preliminary data.</text>
</comment>
<dbReference type="RefSeq" id="WP_144592164.1">
    <property type="nucleotide sequence ID" value="NZ_VJWX01000434.1"/>
</dbReference>
<gene>
    <name evidence="2" type="ORF">FNH05_29725</name>
</gene>
<evidence type="ECO:0000313" key="2">
    <source>
        <dbReference type="EMBL" id="TVT29969.1"/>
    </source>
</evidence>
<keyword evidence="3" id="KW-1185">Reference proteome</keyword>
<evidence type="ECO:0000256" key="1">
    <source>
        <dbReference type="SAM" id="MobiDB-lite"/>
    </source>
</evidence>
<accession>A0A558B0B4</accession>
<feature type="region of interest" description="Disordered" evidence="1">
    <location>
        <begin position="177"/>
        <end position="202"/>
    </location>
</feature>